<feature type="compositionally biased region" description="Basic and acidic residues" evidence="4">
    <location>
        <begin position="173"/>
        <end position="183"/>
    </location>
</feature>
<feature type="compositionally biased region" description="Low complexity" evidence="4">
    <location>
        <begin position="1"/>
        <end position="27"/>
    </location>
</feature>
<organism evidence="7 8">
    <name type="scientific">Nyssa sinensis</name>
    <dbReference type="NCBI Taxonomy" id="561372"/>
    <lineage>
        <taxon>Eukaryota</taxon>
        <taxon>Viridiplantae</taxon>
        <taxon>Streptophyta</taxon>
        <taxon>Embryophyta</taxon>
        <taxon>Tracheophyta</taxon>
        <taxon>Spermatophyta</taxon>
        <taxon>Magnoliopsida</taxon>
        <taxon>eudicotyledons</taxon>
        <taxon>Gunneridae</taxon>
        <taxon>Pentapetalae</taxon>
        <taxon>asterids</taxon>
        <taxon>Cornales</taxon>
        <taxon>Nyssaceae</taxon>
        <taxon>Nyssa</taxon>
    </lineage>
</organism>
<dbReference type="PROSITE" id="PS00036">
    <property type="entry name" value="BZIP_BASIC"/>
    <property type="match status" value="1"/>
</dbReference>
<evidence type="ECO:0000256" key="5">
    <source>
        <dbReference type="SAM" id="Phobius"/>
    </source>
</evidence>
<sequence>MWSSSAGNNSCSSKAASSSLSKSSTCSSPPPFSPSSPIPTTPAITRKSMEEVWKDITLSSLPHHPTTIIAAAATSANQHAFHGMILQDFLAHPSHKDPATRVDFDHVPSSARGGRATVFGSSVPPSATNLSLNLGSEFHYLQSTDPMRSNPQLQTHATVGTPSFVIPTFSKKRAPENDHDSRDRRHKRMIKNRESAARSRARRQENLFLSLSLSLSLYIYIYITR</sequence>
<protein>
    <recommendedName>
        <fullName evidence="6">BZIP domain-containing protein</fullName>
    </recommendedName>
</protein>
<dbReference type="GO" id="GO:0003700">
    <property type="term" value="F:DNA-binding transcription factor activity"/>
    <property type="evidence" value="ECO:0007669"/>
    <property type="project" value="InterPro"/>
</dbReference>
<keyword evidence="3" id="KW-0539">Nucleus</keyword>
<dbReference type="EMBL" id="CM018045">
    <property type="protein sequence ID" value="KAA8528773.1"/>
    <property type="molecule type" value="Genomic_DNA"/>
</dbReference>
<keyword evidence="2" id="KW-0238">DNA-binding</keyword>
<keyword evidence="5" id="KW-1133">Transmembrane helix</keyword>
<evidence type="ECO:0000256" key="3">
    <source>
        <dbReference type="ARBA" id="ARBA00023242"/>
    </source>
</evidence>
<feature type="domain" description="BZIP" evidence="6">
    <location>
        <begin position="187"/>
        <end position="202"/>
    </location>
</feature>
<keyword evidence="5" id="KW-0472">Membrane</keyword>
<proteinExistence type="predicted"/>
<dbReference type="PANTHER" id="PTHR22952:SF433">
    <property type="entry name" value="PROTEIN FD"/>
    <property type="match status" value="1"/>
</dbReference>
<feature type="region of interest" description="Disordered" evidence="4">
    <location>
        <begin position="1"/>
        <end position="44"/>
    </location>
</feature>
<dbReference type="InterPro" id="IPR004827">
    <property type="entry name" value="bZIP"/>
</dbReference>
<dbReference type="AlphaFoldDB" id="A0A5J5ACU7"/>
<dbReference type="GO" id="GO:0003677">
    <property type="term" value="F:DNA binding"/>
    <property type="evidence" value="ECO:0007669"/>
    <property type="project" value="UniProtKB-KW"/>
</dbReference>
<accession>A0A5J5ACU7</accession>
<keyword evidence="5" id="KW-0812">Transmembrane</keyword>
<evidence type="ECO:0000313" key="8">
    <source>
        <dbReference type="Proteomes" id="UP000325577"/>
    </source>
</evidence>
<evidence type="ECO:0000259" key="6">
    <source>
        <dbReference type="PROSITE" id="PS00036"/>
    </source>
</evidence>
<name>A0A5J5ACU7_9ASTE</name>
<keyword evidence="8" id="KW-1185">Reference proteome</keyword>
<evidence type="ECO:0000256" key="2">
    <source>
        <dbReference type="ARBA" id="ARBA00023125"/>
    </source>
</evidence>
<dbReference type="PANTHER" id="PTHR22952">
    <property type="entry name" value="CAMP-RESPONSE ELEMENT BINDING PROTEIN-RELATED"/>
    <property type="match status" value="1"/>
</dbReference>
<evidence type="ECO:0000256" key="1">
    <source>
        <dbReference type="ARBA" id="ARBA00004123"/>
    </source>
</evidence>
<evidence type="ECO:0000313" key="7">
    <source>
        <dbReference type="EMBL" id="KAA8528773.1"/>
    </source>
</evidence>
<dbReference type="GO" id="GO:0005634">
    <property type="term" value="C:nucleus"/>
    <property type="evidence" value="ECO:0007669"/>
    <property type="project" value="UniProtKB-SubCell"/>
</dbReference>
<evidence type="ECO:0000256" key="4">
    <source>
        <dbReference type="SAM" id="MobiDB-lite"/>
    </source>
</evidence>
<dbReference type="InterPro" id="IPR043452">
    <property type="entry name" value="BZIP46-like"/>
</dbReference>
<feature type="compositionally biased region" description="Pro residues" evidence="4">
    <location>
        <begin position="28"/>
        <end position="40"/>
    </location>
</feature>
<comment type="subcellular location">
    <subcellularLocation>
        <location evidence="1">Nucleus</location>
    </subcellularLocation>
</comment>
<reference evidence="7 8" key="1">
    <citation type="submission" date="2019-09" db="EMBL/GenBank/DDBJ databases">
        <title>A chromosome-level genome assembly of the Chinese tupelo Nyssa sinensis.</title>
        <authorList>
            <person name="Yang X."/>
            <person name="Kang M."/>
            <person name="Yang Y."/>
            <person name="Xiong H."/>
            <person name="Wang M."/>
            <person name="Zhang Z."/>
            <person name="Wang Z."/>
            <person name="Wu H."/>
            <person name="Ma T."/>
            <person name="Liu J."/>
            <person name="Xi Z."/>
        </authorList>
    </citation>
    <scope>NUCLEOTIDE SEQUENCE [LARGE SCALE GENOMIC DNA]</scope>
    <source>
        <strain evidence="7">J267</strain>
        <tissue evidence="7">Leaf</tissue>
    </source>
</reference>
<gene>
    <name evidence="7" type="ORF">F0562_036128</name>
</gene>
<feature type="compositionally biased region" description="Basic and acidic residues" evidence="4">
    <location>
        <begin position="191"/>
        <end position="201"/>
    </location>
</feature>
<feature type="region of interest" description="Disordered" evidence="4">
    <location>
        <begin position="170"/>
        <end position="201"/>
    </location>
</feature>
<feature type="transmembrane region" description="Helical" evidence="5">
    <location>
        <begin position="207"/>
        <end position="223"/>
    </location>
</feature>
<dbReference type="GO" id="GO:0045893">
    <property type="term" value="P:positive regulation of DNA-templated transcription"/>
    <property type="evidence" value="ECO:0007669"/>
    <property type="project" value="InterPro"/>
</dbReference>
<dbReference type="OrthoDB" id="644067at2759"/>
<dbReference type="Proteomes" id="UP000325577">
    <property type="component" value="Linkage Group LG21"/>
</dbReference>